<feature type="signal peptide" evidence="2">
    <location>
        <begin position="1"/>
        <end position="24"/>
    </location>
</feature>
<dbReference type="InterPro" id="IPR002022">
    <property type="entry name" value="Pec_lyase"/>
</dbReference>
<accession>U2YH84</accession>
<dbReference type="EMBL" id="BASZ01000001">
    <property type="protein sequence ID" value="GAD47425.1"/>
    <property type="molecule type" value="Genomic_DNA"/>
</dbReference>
<reference evidence="4 5" key="1">
    <citation type="submission" date="2013-09" db="EMBL/GenBank/DDBJ databases">
        <title>Whole genome shotgun sequence of Novosphingobium tardaugens NBRC 16725.</title>
        <authorList>
            <person name="Isaki S."/>
            <person name="Hosoyama A."/>
            <person name="Tsuchikane K."/>
            <person name="Katsumata H."/>
            <person name="Ando Y."/>
            <person name="Yamazaki S."/>
            <person name="Fujita N."/>
        </authorList>
    </citation>
    <scope>NUCLEOTIDE SEQUENCE [LARGE SCALE GENOMIC DNA]</scope>
    <source>
        <strain evidence="4 5">NBRC 16725</strain>
    </source>
</reference>
<feature type="chain" id="PRO_5004636440" description="Pectate lyase domain-containing protein" evidence="2">
    <location>
        <begin position="25"/>
        <end position="403"/>
    </location>
</feature>
<feature type="domain" description="Pectate lyase" evidence="3">
    <location>
        <begin position="103"/>
        <end position="324"/>
    </location>
</feature>
<dbReference type="Gene3D" id="2.160.20.10">
    <property type="entry name" value="Single-stranded right-handed beta-helix, Pectin lyase-like"/>
    <property type="match status" value="1"/>
</dbReference>
<dbReference type="InterPro" id="IPR011050">
    <property type="entry name" value="Pectin_lyase_fold/virulence"/>
</dbReference>
<evidence type="ECO:0000313" key="4">
    <source>
        <dbReference type="EMBL" id="GAD47425.1"/>
    </source>
</evidence>
<dbReference type="SMART" id="SM00656">
    <property type="entry name" value="Amb_all"/>
    <property type="match status" value="1"/>
</dbReference>
<evidence type="ECO:0000259" key="3">
    <source>
        <dbReference type="SMART" id="SM00656"/>
    </source>
</evidence>
<dbReference type="eggNOG" id="COG3866">
    <property type="taxonomic scope" value="Bacteria"/>
</dbReference>
<dbReference type="GO" id="GO:0000272">
    <property type="term" value="P:polysaccharide catabolic process"/>
    <property type="evidence" value="ECO:0007669"/>
    <property type="project" value="UniProtKB-KW"/>
</dbReference>
<evidence type="ECO:0000313" key="5">
    <source>
        <dbReference type="Proteomes" id="UP000016568"/>
    </source>
</evidence>
<dbReference type="Proteomes" id="UP000016568">
    <property type="component" value="Unassembled WGS sequence"/>
</dbReference>
<dbReference type="GO" id="GO:0005576">
    <property type="term" value="C:extracellular region"/>
    <property type="evidence" value="ECO:0007669"/>
    <property type="project" value="UniProtKB-SubCell"/>
</dbReference>
<proteinExistence type="predicted"/>
<gene>
    <name evidence="4" type="ORF">NT2_01_01930</name>
</gene>
<keyword evidence="5" id="KW-1185">Reference proteome</keyword>
<sequence length="403" mass="41694">MMRRMMFAPALALATTPLSGSVSAPWPVAAAAAGATAAAQARCAAEGTVVQGGKVMDARIYRAMTGFAAQGGTTGGLGRTRFVVTRADDPQGKGAPGTLRDAAARAAAAGGGWIAFAPALAGKTITLTAPLRLGSNITVDGGCAAPMVTGQFRGSLVYLAGSRNVVMTRLSLQHAGPGTQGDCITVSHGADRIWLAYMRLRQCHDGLIDVTRDGNPGAMRVTISNNQFLDHDKAMLIVGGPVGPSCALSSNPVQVTVYRNMFLRTGQRHPRVSGDAFVDLAQNVVAFSPRQRAGGQTGGAYGTLATNGARVLIDGTAYVPPAGKKHYRIASNRAGNEDKASDARCSQGELEWEGSRPAGQAITAATGPAKLARMRPYRLPDLGTRAAPAMIRDLETRTGPSGI</sequence>
<evidence type="ECO:0000256" key="1">
    <source>
        <dbReference type="ARBA" id="ARBA00023239"/>
    </source>
</evidence>
<keyword evidence="2" id="KW-0732">Signal</keyword>
<dbReference type="PANTHER" id="PTHR31683">
    <property type="entry name" value="PECTATE LYASE 18-RELATED"/>
    <property type="match status" value="1"/>
</dbReference>
<dbReference type="SUPFAM" id="SSF51126">
    <property type="entry name" value="Pectin lyase-like"/>
    <property type="match status" value="1"/>
</dbReference>
<evidence type="ECO:0000256" key="2">
    <source>
        <dbReference type="SAM" id="SignalP"/>
    </source>
</evidence>
<keyword evidence="1" id="KW-0456">Lyase</keyword>
<comment type="caution">
    <text evidence="4">The sequence shown here is derived from an EMBL/GenBank/DDBJ whole genome shotgun (WGS) entry which is preliminary data.</text>
</comment>
<dbReference type="InterPro" id="IPR045032">
    <property type="entry name" value="PEL"/>
</dbReference>
<organism evidence="4 5">
    <name type="scientific">Caenibius tardaugens NBRC 16725</name>
    <dbReference type="NCBI Taxonomy" id="1219035"/>
    <lineage>
        <taxon>Bacteria</taxon>
        <taxon>Pseudomonadati</taxon>
        <taxon>Pseudomonadota</taxon>
        <taxon>Alphaproteobacteria</taxon>
        <taxon>Sphingomonadales</taxon>
        <taxon>Erythrobacteraceae</taxon>
        <taxon>Caenibius</taxon>
    </lineage>
</organism>
<dbReference type="AlphaFoldDB" id="U2YH84"/>
<dbReference type="InterPro" id="IPR012334">
    <property type="entry name" value="Pectin_lyas_fold"/>
</dbReference>
<dbReference type="PANTHER" id="PTHR31683:SF18">
    <property type="entry name" value="PECTATE LYASE 21-RELATED"/>
    <property type="match status" value="1"/>
</dbReference>
<dbReference type="GO" id="GO:0030570">
    <property type="term" value="F:pectate lyase activity"/>
    <property type="evidence" value="ECO:0007669"/>
    <property type="project" value="InterPro"/>
</dbReference>
<protein>
    <recommendedName>
        <fullName evidence="3">Pectate lyase domain-containing protein</fullName>
    </recommendedName>
</protein>
<name>U2YH84_9SPHN</name>